<evidence type="ECO:0000256" key="1">
    <source>
        <dbReference type="SAM" id="MobiDB-lite"/>
    </source>
</evidence>
<dbReference type="HOGENOM" id="CLU_081916_0_0_1"/>
<reference evidence="2 3" key="1">
    <citation type="journal article" date="2009" name="PLoS Genet.">
        <title>The genome of Nectria haematococca: contribution of supernumerary chromosomes to gene expansion.</title>
        <authorList>
            <person name="Coleman J.J."/>
            <person name="Rounsley S.D."/>
            <person name="Rodriguez-Carres M."/>
            <person name="Kuo A."/>
            <person name="Wasmann C.C."/>
            <person name="Grimwood J."/>
            <person name="Schmutz J."/>
            <person name="Taga M."/>
            <person name="White G.J."/>
            <person name="Zhou S."/>
            <person name="Schwartz D.C."/>
            <person name="Freitag M."/>
            <person name="Ma L.J."/>
            <person name="Danchin E.G."/>
            <person name="Henrissat B."/>
            <person name="Coutinho P.M."/>
            <person name="Nelson D.R."/>
            <person name="Straney D."/>
            <person name="Napoli C.A."/>
            <person name="Barker B.M."/>
            <person name="Gribskov M."/>
            <person name="Rep M."/>
            <person name="Kroken S."/>
            <person name="Molnar I."/>
            <person name="Rensing C."/>
            <person name="Kennell J.C."/>
            <person name="Zamora J."/>
            <person name="Farman M.L."/>
            <person name="Selker E.U."/>
            <person name="Salamov A."/>
            <person name="Shapiro H."/>
            <person name="Pangilinan J."/>
            <person name="Lindquist E."/>
            <person name="Lamers C."/>
            <person name="Grigoriev I.V."/>
            <person name="Geiser D.M."/>
            <person name="Covert S.F."/>
            <person name="Temporini E."/>
            <person name="Vanetten H.D."/>
        </authorList>
    </citation>
    <scope>NUCLEOTIDE SEQUENCE [LARGE SCALE GENOMIC DNA]</scope>
    <source>
        <strain evidence="3">ATCC MYA-4622 / CBS 123669 / FGSC 9596 / NRRL 45880 / 77-13-4</strain>
    </source>
</reference>
<organism evidence="2 3">
    <name type="scientific">Fusarium vanettenii (strain ATCC MYA-4622 / CBS 123669 / FGSC 9596 / NRRL 45880 / 77-13-4)</name>
    <name type="common">Fusarium solani subsp. pisi</name>
    <dbReference type="NCBI Taxonomy" id="660122"/>
    <lineage>
        <taxon>Eukaryota</taxon>
        <taxon>Fungi</taxon>
        <taxon>Dikarya</taxon>
        <taxon>Ascomycota</taxon>
        <taxon>Pezizomycotina</taxon>
        <taxon>Sordariomycetes</taxon>
        <taxon>Hypocreomycetidae</taxon>
        <taxon>Hypocreales</taxon>
        <taxon>Nectriaceae</taxon>
        <taxon>Fusarium</taxon>
        <taxon>Fusarium solani species complex</taxon>
        <taxon>Fusarium vanettenii</taxon>
    </lineage>
</organism>
<accession>C7ZCE7</accession>
<dbReference type="GeneID" id="9670287"/>
<dbReference type="AlphaFoldDB" id="C7ZCE7"/>
<feature type="compositionally biased region" description="Basic and acidic residues" evidence="1">
    <location>
        <begin position="169"/>
        <end position="178"/>
    </location>
</feature>
<evidence type="ECO:0000313" key="3">
    <source>
        <dbReference type="Proteomes" id="UP000005206"/>
    </source>
</evidence>
<dbReference type="eggNOG" id="ENOG502SQW6">
    <property type="taxonomic scope" value="Eukaryota"/>
</dbReference>
<proteinExistence type="predicted"/>
<keyword evidence="3" id="KW-1185">Reference proteome</keyword>
<dbReference type="EMBL" id="GG698918">
    <property type="protein sequence ID" value="EEU38357.1"/>
    <property type="molecule type" value="Genomic_DNA"/>
</dbReference>
<sequence length="273" mass="29837">MDKVWFKLRHTHNPAPDEKTLGTSTETGPILLGQFIPDLNHLDQVINRGDIKPFPGEMKVWHSQTIKFKWDDSQSTQADASVSARAPAVTAAGVDIQATASGAFRKSVENYSEFESLDCYIVNPVKSYVNEYLAGGSVADHVKSEKTLGTWKLFMITGIMIARGANTSNKEETHKEGNTKSGAEGNLTNDSKQASSGSSVTDFVWAIRLAKLSKSFGQVILQRDWSMITESEGATFGPGDDEVDVADVVAREGMEEIGFVVEDEELELAFVLN</sequence>
<dbReference type="OrthoDB" id="4500473at2759"/>
<gene>
    <name evidence="2" type="ORF">NECHADRAFT_34512</name>
</gene>
<dbReference type="Proteomes" id="UP000005206">
    <property type="component" value="Chromosome 2"/>
</dbReference>
<protein>
    <submittedName>
        <fullName evidence="2">Uncharacterized protein</fullName>
    </submittedName>
</protein>
<dbReference type="RefSeq" id="XP_003044070.1">
    <property type="nucleotide sequence ID" value="XM_003044024.1"/>
</dbReference>
<dbReference type="OMA" id="VWFKLRQ"/>
<name>C7ZCE7_FUSV7</name>
<feature type="region of interest" description="Disordered" evidence="1">
    <location>
        <begin position="167"/>
        <end position="196"/>
    </location>
</feature>
<evidence type="ECO:0000313" key="2">
    <source>
        <dbReference type="EMBL" id="EEU38357.1"/>
    </source>
</evidence>
<dbReference type="KEGG" id="nhe:NECHADRAFT_34512"/>
<dbReference type="InParanoid" id="C7ZCE7"/>
<feature type="compositionally biased region" description="Polar residues" evidence="1">
    <location>
        <begin position="186"/>
        <end position="196"/>
    </location>
</feature>
<dbReference type="VEuPathDB" id="FungiDB:NECHADRAFT_34512"/>